<dbReference type="InterPro" id="IPR013103">
    <property type="entry name" value="RVT_2"/>
</dbReference>
<feature type="compositionally biased region" description="Basic and acidic residues" evidence="1">
    <location>
        <begin position="468"/>
        <end position="484"/>
    </location>
</feature>
<organism evidence="3">
    <name type="scientific">Tanacetum cinerariifolium</name>
    <name type="common">Dalmatian daisy</name>
    <name type="synonym">Chrysanthemum cinerariifolium</name>
    <dbReference type="NCBI Taxonomy" id="118510"/>
    <lineage>
        <taxon>Eukaryota</taxon>
        <taxon>Viridiplantae</taxon>
        <taxon>Streptophyta</taxon>
        <taxon>Embryophyta</taxon>
        <taxon>Tracheophyta</taxon>
        <taxon>Spermatophyta</taxon>
        <taxon>Magnoliopsida</taxon>
        <taxon>eudicotyledons</taxon>
        <taxon>Gunneridae</taxon>
        <taxon>Pentapetalae</taxon>
        <taxon>asterids</taxon>
        <taxon>campanulids</taxon>
        <taxon>Asterales</taxon>
        <taxon>Asteraceae</taxon>
        <taxon>Asteroideae</taxon>
        <taxon>Anthemideae</taxon>
        <taxon>Anthemidinae</taxon>
        <taxon>Tanacetum</taxon>
    </lineage>
</organism>
<dbReference type="EMBL" id="BKCJ010003250">
    <property type="protein sequence ID" value="GEU53927.1"/>
    <property type="molecule type" value="Genomic_DNA"/>
</dbReference>
<evidence type="ECO:0000313" key="3">
    <source>
        <dbReference type="EMBL" id="GEU53927.1"/>
    </source>
</evidence>
<feature type="region of interest" description="Disordered" evidence="1">
    <location>
        <begin position="389"/>
        <end position="531"/>
    </location>
</feature>
<protein>
    <submittedName>
        <fullName evidence="3">Gag-Pol polyprotein</fullName>
    </submittedName>
</protein>
<dbReference type="Pfam" id="PF07727">
    <property type="entry name" value="RVT_2"/>
    <property type="match status" value="1"/>
</dbReference>
<reference evidence="3" key="1">
    <citation type="journal article" date="2019" name="Sci. Rep.">
        <title>Draft genome of Tanacetum cinerariifolium, the natural source of mosquito coil.</title>
        <authorList>
            <person name="Yamashiro T."/>
            <person name="Shiraishi A."/>
            <person name="Satake H."/>
            <person name="Nakayama K."/>
        </authorList>
    </citation>
    <scope>NUCLEOTIDE SEQUENCE</scope>
</reference>
<evidence type="ECO:0000259" key="2">
    <source>
        <dbReference type="Pfam" id="PF07727"/>
    </source>
</evidence>
<feature type="compositionally biased region" description="Low complexity" evidence="1">
    <location>
        <begin position="389"/>
        <end position="398"/>
    </location>
</feature>
<accession>A0A6L2KZE3</accession>
<feature type="region of interest" description="Disordered" evidence="1">
    <location>
        <begin position="249"/>
        <end position="283"/>
    </location>
</feature>
<feature type="domain" description="Reverse transcriptase Ty1/copia-type" evidence="2">
    <location>
        <begin position="1"/>
        <end position="84"/>
    </location>
</feature>
<feature type="compositionally biased region" description="Acidic residues" evidence="1">
    <location>
        <begin position="426"/>
        <end position="467"/>
    </location>
</feature>
<proteinExistence type="predicted"/>
<feature type="compositionally biased region" description="Polar residues" evidence="1">
    <location>
        <begin position="268"/>
        <end position="280"/>
    </location>
</feature>
<name>A0A6L2KZE3_TANCI</name>
<comment type="caution">
    <text evidence="3">The sequence shown here is derived from an EMBL/GenBank/DDBJ whole genome shotgun (WGS) entry which is preliminary data.</text>
</comment>
<feature type="compositionally biased region" description="Basic and acidic residues" evidence="1">
    <location>
        <begin position="492"/>
        <end position="531"/>
    </location>
</feature>
<feature type="compositionally biased region" description="Basic and acidic residues" evidence="1">
    <location>
        <begin position="249"/>
        <end position="259"/>
    </location>
</feature>
<gene>
    <name evidence="3" type="ORF">Tci_025905</name>
</gene>
<evidence type="ECO:0000256" key="1">
    <source>
        <dbReference type="SAM" id="MobiDB-lite"/>
    </source>
</evidence>
<dbReference type="AlphaFoldDB" id="A0A6L2KZE3"/>
<sequence>MDVKTTFLNGELRGEVYVSQLEGFIDPNNPTHVYKLKKALYGLKQVPRVWYDMFSSFLLSQKFSKGAVDPTLFTKKEGKDILMTKYALEVLKKYGMDSSDPDDTLMVDRTKVDEDLHGMPIDATGKAYRKALTCRKTDLLIPKGTTNIGLWYLKDTSKKVKKSSFYQFDLDDKKFQVDVELFQKILCICPRVPNKEFAVPPSQDSLITFLKELGYKGPLEMVSDLYIDYMHRPWRTLATIINKCLSRRTPDNKKSRDVKSCPTPNLPKLSSTTSFQNNNPFPRDKAHISIQLKMTIGGKGKRAIVTSTKKSSIIADDNILPDLDESLKLGKSLSRTKVEIAEEERRVHETHERLVTEQTKIVKLKGIQVLTEEEKLAADTKKAIKASKKANIAQQQSAGSSEGADITPEVLDESKGKSATSSEGVDVNEGEIEWVSIDDEEKANDEEVHDDDEAHVEETDDDDDDDNDEKKQDDDKSIDIKESDYESTESNNDDKEMADAEKTDGEKAGEEKVDEERKGNEQAMDKHTKDDQVGALIYVTHKEKPDLLLSTSSHSPSSNYEVPLHEAEMDEDESILNDVVNDANQPQDEFDLKKENSICIELEYNMEECYRALTYQLDWGNLEGNRCPFDMSKPLPLQNKEDMFLLCVQNKLFNLEGDDLIDLVTDLRMFTRSIAPKLHVRLQRGNAKEKIDREGSVSDKHNGILRRTGDYCRGQYDSVILGLYPVRGYNTLSWKSYKGDSSKLNPPDHRSVLMKPEIHIKMEVSRSSRVKFITTCSYSINEYKDMMEAQVHVTQVFRYSDTQCIP</sequence>